<comment type="function">
    <text evidence="8">Catalyzes the phosphorylation of D-xylulose to D-xylulose 5-phosphate.</text>
</comment>
<dbReference type="Gene3D" id="3.30.420.40">
    <property type="match status" value="2"/>
</dbReference>
<feature type="site" description="Important for activity" evidence="8">
    <location>
        <position position="6"/>
    </location>
</feature>
<dbReference type="InterPro" id="IPR000577">
    <property type="entry name" value="Carb_kinase_FGGY"/>
</dbReference>
<protein>
    <recommendedName>
        <fullName evidence="8 10">Xylulose kinase</fullName>
        <shortName evidence="8 10">Xylulokinase</shortName>
        <ecNumber evidence="8 10">2.7.1.17</ecNumber>
    </recommendedName>
</protein>
<dbReference type="InterPro" id="IPR018483">
    <property type="entry name" value="Carb_kinase_FGGY_CS"/>
</dbReference>
<dbReference type="OrthoDB" id="9805576at2"/>
<dbReference type="PROSITE" id="PS00445">
    <property type="entry name" value="FGGY_KINASES_2"/>
    <property type="match status" value="1"/>
</dbReference>
<evidence type="ECO:0000256" key="9">
    <source>
        <dbReference type="RuleBase" id="RU003733"/>
    </source>
</evidence>
<dbReference type="HAMAP" id="MF_02220">
    <property type="entry name" value="XylB"/>
    <property type="match status" value="1"/>
</dbReference>
<evidence type="ECO:0000313" key="14">
    <source>
        <dbReference type="Proteomes" id="UP000071778"/>
    </source>
</evidence>
<evidence type="ECO:0000256" key="2">
    <source>
        <dbReference type="ARBA" id="ARBA00022629"/>
    </source>
</evidence>
<evidence type="ECO:0000256" key="4">
    <source>
        <dbReference type="ARBA" id="ARBA00022741"/>
    </source>
</evidence>
<evidence type="ECO:0000313" key="13">
    <source>
        <dbReference type="EMBL" id="AMP10782.1"/>
    </source>
</evidence>
<evidence type="ECO:0000256" key="6">
    <source>
        <dbReference type="ARBA" id="ARBA00022840"/>
    </source>
</evidence>
<dbReference type="PIRSF" id="PIRSF000538">
    <property type="entry name" value="GlpK"/>
    <property type="match status" value="1"/>
</dbReference>
<keyword evidence="4 8" id="KW-0547">Nucleotide-binding</keyword>
<sequence length="495" mass="53428">MFIGIDLGTSGLKAILLDRQDQVRASVTMPLAVTQPQAMWREQDPADWWAACEKALEALLAAAAKEGIRTDDIEAIGLTGQMHGATVLDKDGEVLRPAILWNDGRSFAECAELEKRVPASRRITGNLMMPGFTAPKLLWLARHEAQVFERIAMVLLPKDWLRYRLTGRYASDMSDAAGTMWLDVARRDWSDELLNATGLHRRKMPALYEGTQITGHLKPELAQRWGLKSIPVVAGAGDNAAGAIGVGVAHAGQAMLSLGTSGVFFAASDGFHANPEKAVHSFCHALPDTWHLMSVMLSAASCLDFTARLTGYSDVAALLAAAEERTTRQLDDDAPLFLPYLNGERTPHNDPAAKGVFFGLQATTLPADLAYATLEGVGFGLADGIDALQSTGLVPTDVTLIGGGSRSVFWAQMLADISGCTLTRRHGGDVGPALGAARLARLGVAEESGDQATLEQICAVPETIAVYQPDPQRHARYAVRREKFKQVYQQLKSLF</sequence>
<keyword evidence="6 8" id="KW-0067">ATP-binding</keyword>
<evidence type="ECO:0000256" key="7">
    <source>
        <dbReference type="ARBA" id="ARBA00023277"/>
    </source>
</evidence>
<evidence type="ECO:0000256" key="8">
    <source>
        <dbReference type="HAMAP-Rule" id="MF_02220"/>
    </source>
</evidence>
<keyword evidence="14" id="KW-1185">Reference proteome</keyword>
<dbReference type="GO" id="GO:0004856">
    <property type="term" value="F:D-xylulokinase activity"/>
    <property type="evidence" value="ECO:0007669"/>
    <property type="project" value="UniProtKB-UniRule"/>
</dbReference>
<dbReference type="GO" id="GO:0005524">
    <property type="term" value="F:ATP binding"/>
    <property type="evidence" value="ECO:0007669"/>
    <property type="project" value="UniProtKB-UniRule"/>
</dbReference>
<accession>A0A127QMG9</accession>
<dbReference type="GO" id="GO:0042732">
    <property type="term" value="P:D-xylose metabolic process"/>
    <property type="evidence" value="ECO:0007669"/>
    <property type="project" value="UniProtKB-KW"/>
</dbReference>
<evidence type="ECO:0000259" key="11">
    <source>
        <dbReference type="Pfam" id="PF00370"/>
    </source>
</evidence>
<comment type="similarity">
    <text evidence="1 8 9">Belongs to the FGGY kinase family.</text>
</comment>
<dbReference type="Proteomes" id="UP000071778">
    <property type="component" value="Chromosome"/>
</dbReference>
<dbReference type="RefSeq" id="WP_061533939.1">
    <property type="nucleotide sequence ID" value="NZ_CP013233.1"/>
</dbReference>
<gene>
    <name evidence="8 10 13" type="primary">xylB</name>
    <name evidence="13" type="ORF">CAter282_3071</name>
</gene>
<dbReference type="InterPro" id="IPR018484">
    <property type="entry name" value="FGGY_N"/>
</dbReference>
<keyword evidence="2 8" id="KW-0859">Xylose metabolism</keyword>
<dbReference type="PANTHER" id="PTHR43095:SF6">
    <property type="entry name" value="XYLULOSE KINASE"/>
    <property type="match status" value="1"/>
</dbReference>
<dbReference type="InterPro" id="IPR050406">
    <property type="entry name" value="FGGY_Carb_Kinase"/>
</dbReference>
<dbReference type="PANTHER" id="PTHR43095">
    <property type="entry name" value="SUGAR KINASE"/>
    <property type="match status" value="1"/>
</dbReference>
<feature type="binding site" evidence="8">
    <location>
        <begin position="82"/>
        <end position="83"/>
    </location>
    <ligand>
        <name>substrate</name>
    </ligand>
</feature>
<dbReference type="EC" id="2.7.1.17" evidence="8 10"/>
<comment type="catalytic activity">
    <reaction evidence="8 10">
        <text>D-xylulose + ATP = D-xylulose 5-phosphate + ADP + H(+)</text>
        <dbReference type="Rhea" id="RHEA:10964"/>
        <dbReference type="ChEBI" id="CHEBI:15378"/>
        <dbReference type="ChEBI" id="CHEBI:17140"/>
        <dbReference type="ChEBI" id="CHEBI:30616"/>
        <dbReference type="ChEBI" id="CHEBI:57737"/>
        <dbReference type="ChEBI" id="CHEBI:456216"/>
        <dbReference type="EC" id="2.7.1.17"/>
    </reaction>
</comment>
<dbReference type="Pfam" id="PF02782">
    <property type="entry name" value="FGGY_C"/>
    <property type="match status" value="1"/>
</dbReference>
<keyword evidence="3 8" id="KW-0808">Transferase</keyword>
<evidence type="ECO:0000256" key="10">
    <source>
        <dbReference type="RuleBase" id="RU364073"/>
    </source>
</evidence>
<proteinExistence type="inferred from homology"/>
<reference evidence="13 14" key="1">
    <citation type="submission" date="2015-11" db="EMBL/GenBank/DDBJ databases">
        <title>Exploring the genomic traits of fungus-feeding bacterial genus Collimonas.</title>
        <authorList>
            <person name="Song C."/>
            <person name="Schmidt R."/>
            <person name="de Jager V."/>
            <person name="Krzyzanowska D."/>
            <person name="Jongedijk E."/>
            <person name="Cankar K."/>
            <person name="Beekwilder J."/>
            <person name="van Veen A."/>
            <person name="de Boer W."/>
            <person name="van Veen J.A."/>
            <person name="Garbeva P."/>
        </authorList>
    </citation>
    <scope>NUCLEOTIDE SEQUENCE [LARGE SCALE GENOMIC DNA]</scope>
    <source>
        <strain evidence="13 14">Ter282</strain>
    </source>
</reference>
<feature type="active site" description="Proton acceptor" evidence="8">
    <location>
        <position position="238"/>
    </location>
</feature>
<dbReference type="PATRIC" id="fig|279058.17.peg.3342"/>
<feature type="domain" description="Carbohydrate kinase FGGY N-terminal" evidence="11">
    <location>
        <begin position="1"/>
        <end position="245"/>
    </location>
</feature>
<evidence type="ECO:0000259" key="12">
    <source>
        <dbReference type="Pfam" id="PF02782"/>
    </source>
</evidence>
<evidence type="ECO:0000256" key="1">
    <source>
        <dbReference type="ARBA" id="ARBA00009156"/>
    </source>
</evidence>
<dbReference type="EMBL" id="CP013235">
    <property type="protein sequence ID" value="AMP10782.1"/>
    <property type="molecule type" value="Genomic_DNA"/>
</dbReference>
<dbReference type="Pfam" id="PF00370">
    <property type="entry name" value="FGGY_N"/>
    <property type="match status" value="1"/>
</dbReference>
<dbReference type="GO" id="GO:0005998">
    <property type="term" value="P:xylulose catabolic process"/>
    <property type="evidence" value="ECO:0007669"/>
    <property type="project" value="UniProtKB-UniRule"/>
</dbReference>
<dbReference type="SUPFAM" id="SSF53067">
    <property type="entry name" value="Actin-like ATPase domain"/>
    <property type="match status" value="2"/>
</dbReference>
<dbReference type="AlphaFoldDB" id="A0A127QMG9"/>
<evidence type="ECO:0000256" key="3">
    <source>
        <dbReference type="ARBA" id="ARBA00022679"/>
    </source>
</evidence>
<keyword evidence="7 8" id="KW-0119">Carbohydrate metabolism</keyword>
<name>A0A127QMG9_9BURK</name>
<dbReference type="InterPro" id="IPR043129">
    <property type="entry name" value="ATPase_NBD"/>
</dbReference>
<dbReference type="PROSITE" id="PS00933">
    <property type="entry name" value="FGGY_KINASES_1"/>
    <property type="match status" value="1"/>
</dbReference>
<dbReference type="CDD" id="cd07808">
    <property type="entry name" value="ASKHA_NBD_FGGY_EcXK-like"/>
    <property type="match status" value="1"/>
</dbReference>
<keyword evidence="5 8" id="KW-0418">Kinase</keyword>
<dbReference type="NCBIfam" id="TIGR01312">
    <property type="entry name" value="XylB"/>
    <property type="match status" value="1"/>
</dbReference>
<dbReference type="InterPro" id="IPR018485">
    <property type="entry name" value="FGGY_C"/>
</dbReference>
<feature type="domain" description="Carbohydrate kinase FGGY C-terminal" evidence="12">
    <location>
        <begin position="254"/>
        <end position="440"/>
    </location>
</feature>
<dbReference type="InterPro" id="IPR006000">
    <property type="entry name" value="Xylulokinase"/>
</dbReference>
<organism evidence="13 14">
    <name type="scientific">Collimonas arenae</name>
    <dbReference type="NCBI Taxonomy" id="279058"/>
    <lineage>
        <taxon>Bacteria</taxon>
        <taxon>Pseudomonadati</taxon>
        <taxon>Pseudomonadota</taxon>
        <taxon>Betaproteobacteria</taxon>
        <taxon>Burkholderiales</taxon>
        <taxon>Oxalobacteraceae</taxon>
        <taxon>Collimonas</taxon>
    </lineage>
</organism>
<evidence type="ECO:0000256" key="5">
    <source>
        <dbReference type="ARBA" id="ARBA00022777"/>
    </source>
</evidence>